<reference evidence="4" key="1">
    <citation type="submission" date="2016-10" db="EMBL/GenBank/DDBJ databases">
        <authorList>
            <person name="Varghese N."/>
            <person name="Submissions S."/>
        </authorList>
    </citation>
    <scope>NUCLEOTIDE SEQUENCE [LARGE SCALE GENOMIC DNA]</scope>
    <source>
        <strain evidence="4">DSM 17298</strain>
    </source>
</reference>
<accession>A0A1H5RUC4</accession>
<dbReference type="PANTHER" id="PTHR12526">
    <property type="entry name" value="GLYCOSYLTRANSFERASE"/>
    <property type="match status" value="1"/>
</dbReference>
<proteinExistence type="predicted"/>
<keyword evidence="4" id="KW-1185">Reference proteome</keyword>
<feature type="domain" description="Glycosyltransferase subfamily 4-like N-terminal" evidence="2">
    <location>
        <begin position="12"/>
        <end position="153"/>
    </location>
</feature>
<dbReference type="PANTHER" id="PTHR12526:SF630">
    <property type="entry name" value="GLYCOSYLTRANSFERASE"/>
    <property type="match status" value="1"/>
</dbReference>
<evidence type="ECO:0000313" key="3">
    <source>
        <dbReference type="EMBL" id="SEF41860.1"/>
    </source>
</evidence>
<dbReference type="Pfam" id="PF00534">
    <property type="entry name" value="Glycos_transf_1"/>
    <property type="match status" value="1"/>
</dbReference>
<evidence type="ECO:0000259" key="1">
    <source>
        <dbReference type="Pfam" id="PF00534"/>
    </source>
</evidence>
<dbReference type="OrthoDB" id="823685at2"/>
<dbReference type="GO" id="GO:0016757">
    <property type="term" value="F:glycosyltransferase activity"/>
    <property type="evidence" value="ECO:0007669"/>
    <property type="project" value="InterPro"/>
</dbReference>
<name>A0A1H5RUC4_9BACT</name>
<dbReference type="EMBL" id="FNVR01000001">
    <property type="protein sequence ID" value="SEF41860.1"/>
    <property type="molecule type" value="Genomic_DNA"/>
</dbReference>
<evidence type="ECO:0000313" key="4">
    <source>
        <dbReference type="Proteomes" id="UP000236736"/>
    </source>
</evidence>
<dbReference type="Pfam" id="PF13439">
    <property type="entry name" value="Glyco_transf_4"/>
    <property type="match status" value="1"/>
</dbReference>
<dbReference type="InterPro" id="IPR028098">
    <property type="entry name" value="Glyco_trans_4-like_N"/>
</dbReference>
<sequence length="354" mass="39482">MRVVQLIDSLDIGGGERMAVNLANLLTEKGIPNLLISSRKGGPLEVLVKDQSSLLILSKKGTLDFLTFFDLLKKIRAFDPSVIHAHDSSIFWASILGVFLPKTQILWHAHYGGFSSENGRFGKQVKFVQNRIDIVIAVNLDLLDWVKKELPRIPKCKFIGNFPDKISDQPVDRRRNNWIISLANLKKPKNHRSLVLAFSKVAKLNPALKLALIGTCEDEEYLRDLKILIQSENLEEKTTITGPVISLKNWFDKARFAVLSSDVEGLPVSILELGISGVPVLCSAVGACPELLGDGRYGYLAAPNDPISLESQMMEMIKNQEEALFKAEGFKEKVISEFGGDNFFKEYSTLLNQN</sequence>
<evidence type="ECO:0000259" key="2">
    <source>
        <dbReference type="Pfam" id="PF13439"/>
    </source>
</evidence>
<dbReference type="AlphaFoldDB" id="A0A1H5RUC4"/>
<feature type="domain" description="Glycosyl transferase family 1" evidence="1">
    <location>
        <begin position="172"/>
        <end position="322"/>
    </location>
</feature>
<dbReference type="InterPro" id="IPR001296">
    <property type="entry name" value="Glyco_trans_1"/>
</dbReference>
<protein>
    <submittedName>
        <fullName evidence="3">Glycosyltransferase involved in cell wall bisynthesis</fullName>
    </submittedName>
</protein>
<dbReference type="SUPFAM" id="SSF53756">
    <property type="entry name" value="UDP-Glycosyltransferase/glycogen phosphorylase"/>
    <property type="match status" value="1"/>
</dbReference>
<dbReference type="Proteomes" id="UP000236736">
    <property type="component" value="Unassembled WGS sequence"/>
</dbReference>
<dbReference type="RefSeq" id="WP_103922855.1">
    <property type="nucleotide sequence ID" value="NZ_FNVR01000001.1"/>
</dbReference>
<dbReference type="STRING" id="1120964.GCA_001313265_00144"/>
<organism evidence="3 4">
    <name type="scientific">Algoriphagus boritolerans DSM 17298 = JCM 18970</name>
    <dbReference type="NCBI Taxonomy" id="1120964"/>
    <lineage>
        <taxon>Bacteria</taxon>
        <taxon>Pseudomonadati</taxon>
        <taxon>Bacteroidota</taxon>
        <taxon>Cytophagia</taxon>
        <taxon>Cytophagales</taxon>
        <taxon>Cyclobacteriaceae</taxon>
        <taxon>Algoriphagus</taxon>
    </lineage>
</organism>
<gene>
    <name evidence="3" type="ORF">SAMN03080598_00117</name>
</gene>
<keyword evidence="3" id="KW-0808">Transferase</keyword>
<dbReference type="Gene3D" id="3.40.50.2000">
    <property type="entry name" value="Glycogen Phosphorylase B"/>
    <property type="match status" value="2"/>
</dbReference>